<dbReference type="eggNOG" id="COG0863">
    <property type="taxonomic scope" value="Bacteria"/>
</dbReference>
<protein>
    <submittedName>
        <fullName evidence="2">Uncharacterized protein</fullName>
    </submittedName>
</protein>
<dbReference type="Gene3D" id="3.40.50.150">
    <property type="entry name" value="Vaccinia Virus protein VP39"/>
    <property type="match status" value="1"/>
</dbReference>
<keyword evidence="3" id="KW-1185">Reference proteome</keyword>
<dbReference type="OrthoDB" id="1637728at2"/>
<keyword evidence="1" id="KW-1133">Transmembrane helix</keyword>
<evidence type="ECO:0000313" key="3">
    <source>
        <dbReference type="Proteomes" id="UP000004508"/>
    </source>
</evidence>
<keyword evidence="1" id="KW-0812">Transmembrane</keyword>
<dbReference type="InterPro" id="IPR029063">
    <property type="entry name" value="SAM-dependent_MTases_sf"/>
</dbReference>
<dbReference type="InParanoid" id="D6TMX5"/>
<dbReference type="EMBL" id="ADVG01000002">
    <property type="protein sequence ID" value="EFH87125.1"/>
    <property type="molecule type" value="Genomic_DNA"/>
</dbReference>
<proteinExistence type="predicted"/>
<dbReference type="STRING" id="485913.Krac_8450"/>
<keyword evidence="1" id="KW-0472">Membrane</keyword>
<dbReference type="SUPFAM" id="SSF53335">
    <property type="entry name" value="S-adenosyl-L-methionine-dependent methyltransferases"/>
    <property type="match status" value="1"/>
</dbReference>
<dbReference type="AlphaFoldDB" id="D6TMX5"/>
<dbReference type="RefSeq" id="WP_007911988.1">
    <property type="nucleotide sequence ID" value="NZ_ADVG01000002.1"/>
</dbReference>
<feature type="transmembrane region" description="Helical" evidence="1">
    <location>
        <begin position="6"/>
        <end position="28"/>
    </location>
</feature>
<sequence length="372" mass="41328">MTKKIGLWGLLSRVCWIIYLIAAILAHMKLALKITPQRSTQYMHLADTLALPELLVSPLRTEMVAAQRIELAGQGYVLVELNAGTTLTPWHLDILGRLGATSEIYEYFECISDVEGPLLRPLASPYTPFVPHEIAEARRYRGKTNELFTQVLLNVAVFSGAYAMQSTERLRILDPLAGGGTTLFLALAAGYDAFGIELQRQDVETTAGYVRQYLTGEGIPFKETDERGRKVGRRYQFEIGRKGQKVTRANADSTRAFVLAHGDTGEALAHMREIPGGPRMHAIVGDLPYGIQHFGELSDLLQRALPTWEQMLLPGGTLALAWNATRIERTEMVELVSRATGLHVLDEPPYTQLVHAVDRVIKRRDILVAVAD</sequence>
<reference evidence="2 3" key="1">
    <citation type="journal article" date="2011" name="Stand. Genomic Sci.">
        <title>Non-contiguous finished genome sequence and contextual data of the filamentous soil bacterium Ktedonobacter racemifer type strain (SOSP1-21).</title>
        <authorList>
            <person name="Chang Y.J."/>
            <person name="Land M."/>
            <person name="Hauser L."/>
            <person name="Chertkov O."/>
            <person name="Del Rio T.G."/>
            <person name="Nolan M."/>
            <person name="Copeland A."/>
            <person name="Tice H."/>
            <person name="Cheng J.F."/>
            <person name="Lucas S."/>
            <person name="Han C."/>
            <person name="Goodwin L."/>
            <person name="Pitluck S."/>
            <person name="Ivanova N."/>
            <person name="Ovchinikova G."/>
            <person name="Pati A."/>
            <person name="Chen A."/>
            <person name="Palaniappan K."/>
            <person name="Mavromatis K."/>
            <person name="Liolios K."/>
            <person name="Brettin T."/>
            <person name="Fiebig A."/>
            <person name="Rohde M."/>
            <person name="Abt B."/>
            <person name="Goker M."/>
            <person name="Detter J.C."/>
            <person name="Woyke T."/>
            <person name="Bristow J."/>
            <person name="Eisen J.A."/>
            <person name="Markowitz V."/>
            <person name="Hugenholtz P."/>
            <person name="Kyrpides N.C."/>
            <person name="Klenk H.P."/>
            <person name="Lapidus A."/>
        </authorList>
    </citation>
    <scope>NUCLEOTIDE SEQUENCE [LARGE SCALE GENOMIC DNA]</scope>
    <source>
        <strain evidence="3">DSM 44963</strain>
    </source>
</reference>
<comment type="caution">
    <text evidence="2">The sequence shown here is derived from an EMBL/GenBank/DDBJ whole genome shotgun (WGS) entry which is preliminary data.</text>
</comment>
<accession>D6TMX5</accession>
<evidence type="ECO:0000313" key="2">
    <source>
        <dbReference type="EMBL" id="EFH87125.1"/>
    </source>
</evidence>
<dbReference type="Proteomes" id="UP000004508">
    <property type="component" value="Unassembled WGS sequence"/>
</dbReference>
<evidence type="ECO:0000256" key="1">
    <source>
        <dbReference type="SAM" id="Phobius"/>
    </source>
</evidence>
<organism evidence="2 3">
    <name type="scientific">Ktedonobacter racemifer DSM 44963</name>
    <dbReference type="NCBI Taxonomy" id="485913"/>
    <lineage>
        <taxon>Bacteria</taxon>
        <taxon>Bacillati</taxon>
        <taxon>Chloroflexota</taxon>
        <taxon>Ktedonobacteria</taxon>
        <taxon>Ktedonobacterales</taxon>
        <taxon>Ktedonobacteraceae</taxon>
        <taxon>Ktedonobacter</taxon>
    </lineage>
</organism>
<name>D6TMX5_KTERA</name>
<gene>
    <name evidence="2" type="ORF">Krac_8450</name>
</gene>